<dbReference type="PANTHER" id="PTHR45527">
    <property type="entry name" value="NONRIBOSOMAL PEPTIDE SYNTHETASE"/>
    <property type="match status" value="1"/>
</dbReference>
<gene>
    <name evidence="6" type="ORF">JMJ35_002740</name>
</gene>
<dbReference type="CDD" id="cd05918">
    <property type="entry name" value="A_NRPS_SidN3_like"/>
    <property type="match status" value="2"/>
</dbReference>
<name>A0AA39R8E1_9LECA</name>
<dbReference type="Pfam" id="PF00668">
    <property type="entry name" value="Condensation"/>
    <property type="match status" value="3"/>
</dbReference>
<feature type="domain" description="Carrier" evidence="5">
    <location>
        <begin position="966"/>
        <end position="1042"/>
    </location>
</feature>
<dbReference type="FunFam" id="3.40.50.12780:FF:000012">
    <property type="entry name" value="Non-ribosomal peptide synthetase"/>
    <property type="match status" value="1"/>
</dbReference>
<dbReference type="SUPFAM" id="SSF52777">
    <property type="entry name" value="CoA-dependent acyltransferases"/>
    <property type="match status" value="6"/>
</dbReference>
<evidence type="ECO:0000256" key="2">
    <source>
        <dbReference type="ARBA" id="ARBA00022553"/>
    </source>
</evidence>
<dbReference type="FunFam" id="3.40.50.980:FF:000001">
    <property type="entry name" value="Non-ribosomal peptide synthetase"/>
    <property type="match status" value="1"/>
</dbReference>
<evidence type="ECO:0000259" key="5">
    <source>
        <dbReference type="PROSITE" id="PS50075"/>
    </source>
</evidence>
<dbReference type="Gene3D" id="3.30.559.10">
    <property type="entry name" value="Chloramphenicol acetyltransferase-like domain"/>
    <property type="match status" value="3"/>
</dbReference>
<dbReference type="InterPro" id="IPR001242">
    <property type="entry name" value="Condensation_dom"/>
</dbReference>
<dbReference type="InterPro" id="IPR036736">
    <property type="entry name" value="ACP-like_sf"/>
</dbReference>
<dbReference type="Pfam" id="PF00501">
    <property type="entry name" value="AMP-binding"/>
    <property type="match status" value="2"/>
</dbReference>
<keyword evidence="3" id="KW-0436">Ligase</keyword>
<dbReference type="PROSITE" id="PS50075">
    <property type="entry name" value="CARRIER"/>
    <property type="match status" value="2"/>
</dbReference>
<evidence type="ECO:0000313" key="6">
    <source>
        <dbReference type="EMBL" id="KAK0515361.1"/>
    </source>
</evidence>
<dbReference type="InterPro" id="IPR000873">
    <property type="entry name" value="AMP-dep_synth/lig_dom"/>
</dbReference>
<feature type="domain" description="Carrier" evidence="5">
    <location>
        <begin position="2002"/>
        <end position="2078"/>
    </location>
</feature>
<accession>A0AA39R8E1</accession>
<dbReference type="Gene3D" id="1.10.1200.10">
    <property type="entry name" value="ACP-like"/>
    <property type="match status" value="2"/>
</dbReference>
<keyword evidence="1" id="KW-0596">Phosphopantetheine</keyword>
<dbReference type="SUPFAM" id="SSF56801">
    <property type="entry name" value="Acetyl-CoA synthetase-like"/>
    <property type="match status" value="2"/>
</dbReference>
<dbReference type="Gene3D" id="3.30.559.30">
    <property type="entry name" value="Nonribosomal peptide synthetase, condensation domain"/>
    <property type="match status" value="3"/>
</dbReference>
<evidence type="ECO:0000256" key="1">
    <source>
        <dbReference type="ARBA" id="ARBA00022450"/>
    </source>
</evidence>
<dbReference type="NCBIfam" id="TIGR01733">
    <property type="entry name" value="AA-adenyl-dom"/>
    <property type="match status" value="1"/>
</dbReference>
<sequence length="2523" mass="281408">MASVLGPQLFFHDFDSVSHPENLLDSLLPNQNPQVLHLRELIGDGSEVECEYPATPMQEEISRSGYPQWCQLLISLPKSHYATIDRINTTWHLLSARHACLRTRLYTRSHDGKLYHRVLKRISGVRQVSNKTDTQFSTAAGEPDDITASCLVSKSSEDIPIVTLNIRRALVDSVSMGALKTDFALAYLGFPMRDATSMTAYISHIQTDPTVDSALEFWRTAFNGAAVTRITARSPLPGSKNHNNISVKLESEILHQLLDLENNRICSRKCFFESLWALLLSKHTGVQDVVFASTERDRSFSGYANCIGNLDQTYPVRVRLEDNQSFADLAGSMESFHNEASPYGFLGHECILKASNMPCSESLFRYSNTMASPSTAGILTSFPLIMFVNDYEPVKLTLFHTNIIDVGDAELILTHFTNAIRDALSKILIPDLTIDDVDLSSDMERNSIIKAASVLATPEKTRVSHIVTLFEEQVRSTPTAPAIQYEQDTPITFEELNQLANNLARVLHIRRRTFVPVCMDRSVNFIACLLAILKCGAAYVVLDPNGAKQRNEHIVEDCEAEIVLTDSQYASKFKQACVVKDLEGLSGEENCTFESPRFERSLNPEDPCYLIYTSGSTGKPKGVVLSHRAATCGMSHFSLNGRQRWLLFYNPIFSAAQRTMIATLVKGGCLLLASRENLTTSLGKTINVMRADATGLTPSALSLLSPTEVPTLRQISLVGEQANQTLLNTWCEQVELRNTFGLSECTQLNFGIRLQADSNPRVVGRPSDTTSAYILKFGSTELAPLEVAGELCLSGPQLGDGYLKMPEQTAKAFIQNPFGSSKLYRTGDMARQHRDGAIEILGRLDFQVKINGQRTEPNEINEVMLKHSGVKACATVSSFMAQKTCLVAAIVPMKSESFSDLVAELRFHAEKLLPSYMMPSYWLPVDHLPKNPNGKIDIPAIKSQVEQMGPKRLLELSQSEVVDDRPFTDEVEIAVRDVWATVLQLGVESIHHHDSFVALGGSSLQAISAVADLRKRGIAIELAAIVGSSNLAEIATLCASTAVDTSEDPEPFSMINEVTARDLYENHEGVSDAYPATPLQESLIAASLGGNPAYVYKHVWDMKGIDISRLHNAVQVVFEKSDILRTTFVAHGKGYLQVVRHDLKLPWRTCLTELEYYEESAEEQGIALGQPLFKLVLVQERYLIVTIHHSLFDFWSNHFFYQDVAAVFFGESLEDRPPFKRFIKSLLDADPSSAEAFWKECLGDANRTILNHAPGDKQVTVARVIASDFRESAKALGVTSSSIVYAAWAIVLWRQTGDQDVSFATTLSGREMPVSAIHRLDGPTLTTVPQRIIIDPNTTALAFTKRVHTGLFNLMKYAQHGMRRALSAANKSSNFFDTLVNVLVKDQDNGLSQELFKRHGPKPTWKSEYTTLEAEEIESGYQLRLSTTMEPRRAAFLLDSVALTVEAILKTPTIEVGLIDNLGDSERTFLATKDSIEAMDPSGSLLHSQFEVIAATHGNKLAIDWDCVRSITYRELNDYADKIASHLNVLGIGRGDVVPLYLDKSIETIVAILGTMKSGAAYVPLSPENPIERNLYIIKDVSGQLILTQRHFQTVWQDHVRVVNVADVMLFEDTRPKAPVEQSPNDIAYVIYTSGSTGNPKGVKVPHRAASVAVRSMLEAEGRWTGEWRSLQFANYVFDASVQDIFNTLSSGGTLCMAPTEKLLSDLEGTINNMNVKQAIITPTVAKLIEPGRVPGLETLIVGGEPLTSDVVEKWATSRRLLNVYGPTETSMVVTTKQVGPDTSTYNIGKPFPTVLAFIMNQDCTDFVPYGAIGELCVAGPQLSDGYVNNVPATKASFAAIEWLGVEKMYKTGDLARWSRDGDIECLGRKDNQVKIHGHRIELGEVEQAITRTGIVHHAAVIACETNHKLQLVALVVVNPTDSTAFEAPDTHHDEIKKLKESLNSLPPYMVPKIVVSIGKLPLLPSRKVDRKILKKWVEGLTIADLIKYSFESTAAISDYVPVSTEEEGVLERIWSEVLEQDQKNIGALANFFSLGGDSVSAINLVGSCRAAGYSLSVGHVLRFPVLHEMATNLRKVGIKTNHSNTNEYIPPEPLVERIKDQAIDYTFPAPPGQIEFLNQGQRAEQFWMLMTVRRFAASTVIENWLDAVKELTRVNDILRTFYVKLENRDEWIGVVLKRPDVEVSYYHCMDEKHRSNIIEKIWNERFFFGKPWVRYAILNLPDGNKDVVIKMDHALYDGTLLRIFDAQFAAIQRKAPLPAHEEFRDFAMHIWRRSTIESMEFWTKLMVNKQFVFPAAEQPKITAMITKPISISLEDFTTRCGVTPSVVFQTALQLWLMRTTGLRDVAFDYLLSGRNVELPNPQLINGNLANILPFRSRLSHNGYKNQSLKEYLGETQKQFWEITENGNVNIQAIYDAVKIDRNEYGNRTLFLFQPFEPTASGSKEDKMQWVVMKGSQVRMYQPYALVVEISKSLHGHLIKVMYDENCYMKAEAENIATEQVKIVERMIELGSDISIQAFLNKF</sequence>
<dbReference type="SUPFAM" id="SSF47336">
    <property type="entry name" value="ACP-like"/>
    <property type="match status" value="2"/>
</dbReference>
<reference evidence="6" key="1">
    <citation type="submission" date="2023-03" db="EMBL/GenBank/DDBJ databases">
        <title>Complete genome of Cladonia borealis.</title>
        <authorList>
            <person name="Park H."/>
        </authorList>
    </citation>
    <scope>NUCLEOTIDE SEQUENCE</scope>
    <source>
        <strain evidence="6">ANT050790</strain>
    </source>
</reference>
<keyword evidence="7" id="KW-1185">Reference proteome</keyword>
<dbReference type="InterPro" id="IPR025110">
    <property type="entry name" value="AMP-bd_C"/>
</dbReference>
<evidence type="ECO:0000256" key="4">
    <source>
        <dbReference type="ARBA" id="ARBA00029454"/>
    </source>
</evidence>
<dbReference type="InterPro" id="IPR045851">
    <property type="entry name" value="AMP-bd_C_sf"/>
</dbReference>
<protein>
    <recommendedName>
        <fullName evidence="5">Carrier domain-containing protein</fullName>
    </recommendedName>
</protein>
<dbReference type="PANTHER" id="PTHR45527:SF1">
    <property type="entry name" value="FATTY ACID SYNTHASE"/>
    <property type="match status" value="1"/>
</dbReference>
<evidence type="ECO:0000256" key="3">
    <source>
        <dbReference type="ARBA" id="ARBA00022598"/>
    </source>
</evidence>
<dbReference type="GO" id="GO:0031177">
    <property type="term" value="F:phosphopantetheine binding"/>
    <property type="evidence" value="ECO:0007669"/>
    <property type="project" value="TreeGrafter"/>
</dbReference>
<dbReference type="PROSITE" id="PS00455">
    <property type="entry name" value="AMP_BINDING"/>
    <property type="match status" value="2"/>
</dbReference>
<comment type="similarity">
    <text evidence="4">Belongs to the NRP synthetase family.</text>
</comment>
<dbReference type="Gene3D" id="3.40.50.12780">
    <property type="entry name" value="N-terminal domain of ligase-like"/>
    <property type="match status" value="2"/>
</dbReference>
<dbReference type="GO" id="GO:0005737">
    <property type="term" value="C:cytoplasm"/>
    <property type="evidence" value="ECO:0007669"/>
    <property type="project" value="TreeGrafter"/>
</dbReference>
<organism evidence="6 7">
    <name type="scientific">Cladonia borealis</name>
    <dbReference type="NCBI Taxonomy" id="184061"/>
    <lineage>
        <taxon>Eukaryota</taxon>
        <taxon>Fungi</taxon>
        <taxon>Dikarya</taxon>
        <taxon>Ascomycota</taxon>
        <taxon>Pezizomycotina</taxon>
        <taxon>Lecanoromycetes</taxon>
        <taxon>OSLEUM clade</taxon>
        <taxon>Lecanoromycetidae</taxon>
        <taxon>Lecanorales</taxon>
        <taxon>Lecanorineae</taxon>
        <taxon>Cladoniaceae</taxon>
        <taxon>Cladonia</taxon>
    </lineage>
</organism>
<dbReference type="InterPro" id="IPR020845">
    <property type="entry name" value="AMP-binding_CS"/>
</dbReference>
<dbReference type="Proteomes" id="UP001166286">
    <property type="component" value="Unassembled WGS sequence"/>
</dbReference>
<dbReference type="EMBL" id="JAFEKC020000004">
    <property type="protein sequence ID" value="KAK0515361.1"/>
    <property type="molecule type" value="Genomic_DNA"/>
</dbReference>
<comment type="caution">
    <text evidence="6">The sequence shown here is derived from an EMBL/GenBank/DDBJ whole genome shotgun (WGS) entry which is preliminary data.</text>
</comment>
<evidence type="ECO:0000313" key="7">
    <source>
        <dbReference type="Proteomes" id="UP001166286"/>
    </source>
</evidence>
<keyword evidence="2" id="KW-0597">Phosphoprotein</keyword>
<dbReference type="InterPro" id="IPR009081">
    <property type="entry name" value="PP-bd_ACP"/>
</dbReference>
<dbReference type="FunFam" id="3.30.300.30:FF:000015">
    <property type="entry name" value="Nonribosomal peptide synthase SidD"/>
    <property type="match status" value="1"/>
</dbReference>
<dbReference type="InterPro" id="IPR010071">
    <property type="entry name" value="AA_adenyl_dom"/>
</dbReference>
<dbReference type="InterPro" id="IPR023213">
    <property type="entry name" value="CAT-like_dom_sf"/>
</dbReference>
<dbReference type="CDD" id="cd19545">
    <property type="entry name" value="FUM14_C_NRPS-like"/>
    <property type="match status" value="1"/>
</dbReference>
<dbReference type="GO" id="GO:0044550">
    <property type="term" value="P:secondary metabolite biosynthetic process"/>
    <property type="evidence" value="ECO:0007669"/>
    <property type="project" value="TreeGrafter"/>
</dbReference>
<dbReference type="GO" id="GO:0016874">
    <property type="term" value="F:ligase activity"/>
    <property type="evidence" value="ECO:0007669"/>
    <property type="project" value="UniProtKB-KW"/>
</dbReference>
<dbReference type="Pfam" id="PF00550">
    <property type="entry name" value="PP-binding"/>
    <property type="match status" value="2"/>
</dbReference>
<proteinExistence type="inferred from homology"/>
<dbReference type="Gene3D" id="3.30.300.30">
    <property type="match status" value="2"/>
</dbReference>
<dbReference type="GO" id="GO:0043041">
    <property type="term" value="P:amino acid activation for nonribosomal peptide biosynthetic process"/>
    <property type="evidence" value="ECO:0007669"/>
    <property type="project" value="TreeGrafter"/>
</dbReference>
<dbReference type="InterPro" id="IPR042099">
    <property type="entry name" value="ANL_N_sf"/>
</dbReference>
<dbReference type="Pfam" id="PF13193">
    <property type="entry name" value="AMP-binding_C"/>
    <property type="match status" value="1"/>
</dbReference>